<dbReference type="Gene3D" id="3.40.50.620">
    <property type="entry name" value="HUPs"/>
    <property type="match status" value="1"/>
</dbReference>
<dbReference type="Pfam" id="PF20259">
    <property type="entry name" value="tRNA_Me_trans_M"/>
    <property type="match status" value="1"/>
</dbReference>
<evidence type="ECO:0000256" key="3">
    <source>
        <dbReference type="ARBA" id="ARBA00011953"/>
    </source>
</evidence>
<evidence type="ECO:0000256" key="10">
    <source>
        <dbReference type="ARBA" id="ARBA00023157"/>
    </source>
</evidence>
<dbReference type="Pfam" id="PF03054">
    <property type="entry name" value="tRNA_Me_trans"/>
    <property type="match status" value="1"/>
</dbReference>
<evidence type="ECO:0000259" key="12">
    <source>
        <dbReference type="Pfam" id="PF20258"/>
    </source>
</evidence>
<accession>A0A1U7LVX0</accession>
<keyword evidence="5" id="KW-0808">Transferase</keyword>
<evidence type="ECO:0000313" key="15">
    <source>
        <dbReference type="Proteomes" id="UP000186594"/>
    </source>
</evidence>
<dbReference type="Gene3D" id="2.30.30.280">
    <property type="entry name" value="Adenine nucleotide alpha hydrolases-like domains"/>
    <property type="match status" value="1"/>
</dbReference>
<evidence type="ECO:0000313" key="14">
    <source>
        <dbReference type="EMBL" id="OLL26769.1"/>
    </source>
</evidence>
<dbReference type="InterPro" id="IPR046884">
    <property type="entry name" value="MnmA-like_central"/>
</dbReference>
<keyword evidence="9" id="KW-0694">RNA-binding</keyword>
<dbReference type="AlphaFoldDB" id="A0A1U7LVX0"/>
<dbReference type="OrthoDB" id="3685at2759"/>
<evidence type="ECO:0000256" key="7">
    <source>
        <dbReference type="ARBA" id="ARBA00022741"/>
    </source>
</evidence>
<dbReference type="EC" id="2.8.1.14" evidence="3"/>
<dbReference type="OMA" id="LFMRNWN"/>
<dbReference type="InterPro" id="IPR023382">
    <property type="entry name" value="MnmA-like_central_sf"/>
</dbReference>
<dbReference type="PANTHER" id="PTHR11933:SF5">
    <property type="entry name" value="MITOCHONDRIAL TRNA-SPECIFIC 2-THIOURIDYLASE 1"/>
    <property type="match status" value="1"/>
</dbReference>
<evidence type="ECO:0000256" key="8">
    <source>
        <dbReference type="ARBA" id="ARBA00022840"/>
    </source>
</evidence>
<dbReference type="STRING" id="1198029.A0A1U7LVX0"/>
<comment type="function">
    <text evidence="1">Catalyzes the 2-thiolation of uridine at the wobble position (U34) of mitochondrial tRNA(Lys), tRNA(Glu) and tRNA(Gln). Required for the formation of 5-taurinomethyl-2-thiouridine (tm5s2U) of mitochondrial tRNA(Lys), tRNA(Glu), and tRNA(Gln) at the wobble position. ATP is required to activate the C2 atom of the wobble base.</text>
</comment>
<comment type="catalytic activity">
    <reaction evidence="11">
        <text>5-taurinomethyluridine(34) in tRNA + S-sulfanyl-L-cysteinyl-[protein] + AH2 + ATP = 5-taurinomethyl-2-thiouridine(34) in tRNA + L-cysteinyl-[protein] + A + AMP + diphosphate + H(+)</text>
        <dbReference type="Rhea" id="RHEA:47040"/>
        <dbReference type="Rhea" id="RHEA-COMP:10131"/>
        <dbReference type="Rhea" id="RHEA-COMP:11726"/>
        <dbReference type="Rhea" id="RHEA-COMP:11732"/>
        <dbReference type="Rhea" id="RHEA-COMP:11733"/>
        <dbReference type="ChEBI" id="CHEBI:13193"/>
        <dbReference type="ChEBI" id="CHEBI:15378"/>
        <dbReference type="ChEBI" id="CHEBI:17499"/>
        <dbReference type="ChEBI" id="CHEBI:29950"/>
        <dbReference type="ChEBI" id="CHEBI:30616"/>
        <dbReference type="ChEBI" id="CHEBI:33019"/>
        <dbReference type="ChEBI" id="CHEBI:61963"/>
        <dbReference type="ChEBI" id="CHEBI:87171"/>
        <dbReference type="ChEBI" id="CHEBI:87172"/>
        <dbReference type="ChEBI" id="CHEBI:456215"/>
        <dbReference type="EC" id="2.8.1.14"/>
    </reaction>
</comment>
<evidence type="ECO:0000256" key="4">
    <source>
        <dbReference type="ARBA" id="ARBA00022555"/>
    </source>
</evidence>
<keyword evidence="7" id="KW-0547">Nucleotide-binding</keyword>
<comment type="caution">
    <text evidence="14">The sequence shown here is derived from an EMBL/GenBank/DDBJ whole genome shotgun (WGS) entry which is preliminary data.</text>
</comment>
<sequence length="327" mass="36982">MRSWDAEGCSSSADLDAARDVCRSLDIVLHTVDLSKEYWLRVFEPLLAEYVQGRTPNPDIECNSLIKFDCLCAHIDHKVKLSGANWWLATGHYARTARLRRSSLLLRPADANKDQTFFLARIPQHALQRSLFPLAHLTKHHVRRLARLLNLPNADRKDSQGLCFVSPAHSRFANFLHEYIPNNPGDIITTDGQKIGTHNGIWHGTIGEKSHCYVTNHRWFIVAKDPVNNTIIVGKGWDNPLLLARRIFAAHWKFVDEIPRPPGTRIPNLHVQIRHREHAGYANVLILQDGKAVVELESRIRAAAPGQTVVVWDDDMCIASGIIESAY</sequence>
<keyword evidence="15" id="KW-1185">Reference proteome</keyword>
<dbReference type="GO" id="GO:0005524">
    <property type="term" value="F:ATP binding"/>
    <property type="evidence" value="ECO:0007669"/>
    <property type="project" value="UniProtKB-KW"/>
</dbReference>
<dbReference type="PANTHER" id="PTHR11933">
    <property type="entry name" value="TRNA 5-METHYLAMINOMETHYL-2-THIOURIDYLATE -METHYLTRANSFERASE"/>
    <property type="match status" value="1"/>
</dbReference>
<keyword evidence="8" id="KW-0067">ATP-binding</keyword>
<dbReference type="FunFam" id="2.30.30.280:FF:000001">
    <property type="entry name" value="tRNA-specific 2-thiouridylase MnmA"/>
    <property type="match status" value="1"/>
</dbReference>
<evidence type="ECO:0000256" key="2">
    <source>
        <dbReference type="ARBA" id="ARBA00006191"/>
    </source>
</evidence>
<gene>
    <name evidence="14" type="ORF">NEOLI_001737</name>
</gene>
<comment type="similarity">
    <text evidence="2">Belongs to the MnmA/TRMU family.</text>
</comment>
<dbReference type="InterPro" id="IPR046885">
    <property type="entry name" value="MnmA-like_C"/>
</dbReference>
<reference evidence="14 15" key="1">
    <citation type="submission" date="2016-04" db="EMBL/GenBank/DDBJ databases">
        <title>Evolutionary innovation and constraint leading to complex multicellularity in the Ascomycota.</title>
        <authorList>
            <person name="Cisse O."/>
            <person name="Nguyen A."/>
            <person name="Hewitt D.A."/>
            <person name="Jedd G."/>
            <person name="Stajich J.E."/>
        </authorList>
    </citation>
    <scope>NUCLEOTIDE SEQUENCE [LARGE SCALE GENOMIC DNA]</scope>
    <source>
        <strain evidence="14 15">DAH-3</strain>
    </source>
</reference>
<dbReference type="Proteomes" id="UP000186594">
    <property type="component" value="Unassembled WGS sequence"/>
</dbReference>
<protein>
    <recommendedName>
        <fullName evidence="3">tRNA-5-taurinomethyluridine 2-sulfurtransferase</fullName>
        <ecNumber evidence="3">2.8.1.14</ecNumber>
    </recommendedName>
</protein>
<keyword evidence="4" id="KW-0820">tRNA-binding</keyword>
<dbReference type="EMBL" id="LXFE01000148">
    <property type="protein sequence ID" value="OLL26769.1"/>
    <property type="molecule type" value="Genomic_DNA"/>
</dbReference>
<feature type="domain" description="tRNA-specific 2-thiouridylase MnmA-like C-terminal" evidence="12">
    <location>
        <begin position="247"/>
        <end position="323"/>
    </location>
</feature>
<keyword evidence="6" id="KW-0819">tRNA processing</keyword>
<dbReference type="CDD" id="cd01998">
    <property type="entry name" value="MnmA_TRMU-like"/>
    <property type="match status" value="1"/>
</dbReference>
<dbReference type="SUPFAM" id="SSF52402">
    <property type="entry name" value="Adenine nucleotide alpha hydrolases-like"/>
    <property type="match status" value="1"/>
</dbReference>
<dbReference type="GO" id="GO:0005739">
    <property type="term" value="C:mitochondrion"/>
    <property type="evidence" value="ECO:0007669"/>
    <property type="project" value="EnsemblFungi"/>
</dbReference>
<evidence type="ECO:0000256" key="11">
    <source>
        <dbReference type="ARBA" id="ARBA00049564"/>
    </source>
</evidence>
<dbReference type="Gene3D" id="2.40.30.10">
    <property type="entry name" value="Translation factors"/>
    <property type="match status" value="1"/>
</dbReference>
<dbReference type="GO" id="GO:0000049">
    <property type="term" value="F:tRNA binding"/>
    <property type="evidence" value="ECO:0007669"/>
    <property type="project" value="UniProtKB-KW"/>
</dbReference>
<dbReference type="NCBIfam" id="TIGR00420">
    <property type="entry name" value="trmU"/>
    <property type="match status" value="1"/>
</dbReference>
<name>A0A1U7LVX0_NEOID</name>
<feature type="domain" description="tRNA-specific 2-thiouridylase MnmA-like central" evidence="13">
    <location>
        <begin position="174"/>
        <end position="235"/>
    </location>
</feature>
<organism evidence="14 15">
    <name type="scientific">Neolecta irregularis (strain DAH-3)</name>
    <dbReference type="NCBI Taxonomy" id="1198029"/>
    <lineage>
        <taxon>Eukaryota</taxon>
        <taxon>Fungi</taxon>
        <taxon>Dikarya</taxon>
        <taxon>Ascomycota</taxon>
        <taxon>Taphrinomycotina</taxon>
        <taxon>Neolectales</taxon>
        <taxon>Neolectaceae</taxon>
        <taxon>Neolecta</taxon>
    </lineage>
</organism>
<dbReference type="Pfam" id="PF20258">
    <property type="entry name" value="tRNA_Me_trans_C"/>
    <property type="match status" value="1"/>
</dbReference>
<dbReference type="GO" id="GO:1990799">
    <property type="term" value="P:mitochondrial tRNA wobble position uridine thiolation"/>
    <property type="evidence" value="ECO:0007669"/>
    <property type="project" value="EnsemblFungi"/>
</dbReference>
<dbReference type="InterPro" id="IPR014729">
    <property type="entry name" value="Rossmann-like_a/b/a_fold"/>
</dbReference>
<proteinExistence type="inferred from homology"/>
<evidence type="ECO:0000256" key="9">
    <source>
        <dbReference type="ARBA" id="ARBA00022884"/>
    </source>
</evidence>
<evidence type="ECO:0000256" key="5">
    <source>
        <dbReference type="ARBA" id="ARBA00022679"/>
    </source>
</evidence>
<dbReference type="GO" id="GO:0103016">
    <property type="term" value="F:tRNA-uridine 2-sulfurtransferase activity"/>
    <property type="evidence" value="ECO:0007669"/>
    <property type="project" value="EnsemblFungi"/>
</dbReference>
<dbReference type="InterPro" id="IPR004506">
    <property type="entry name" value="MnmA-like"/>
</dbReference>
<evidence type="ECO:0000256" key="6">
    <source>
        <dbReference type="ARBA" id="ARBA00022694"/>
    </source>
</evidence>
<evidence type="ECO:0000256" key="1">
    <source>
        <dbReference type="ARBA" id="ARBA00003986"/>
    </source>
</evidence>
<evidence type="ECO:0000259" key="13">
    <source>
        <dbReference type="Pfam" id="PF20259"/>
    </source>
</evidence>
<keyword evidence="10" id="KW-1015">Disulfide bond</keyword>